<dbReference type="InterPro" id="IPR028045">
    <property type="entry name" value="HROB"/>
</dbReference>
<sequence length="502" mass="55900">MTVNYNFELEDDDFFADNFFSSFLENDVLTSTAISKVINKEPIEHHTLTVQPQDHTNQQTVTTFKHFDGNVKCTEDKDFNNTKDLFSNKPIESKNLDNQVLIVSPILDCNKEALNVNSRFVPGFTPKARKRKFPGPAGVYTQQVSCKKNKLQVLSCNLEKTCKEKPEENLEFQDITSSQFTSNDLLLPSWQNLQKDVSSCQTLLSTAKYHSIHRVLNEASKKKLPKHVVVPVLCVLIKKFKPEDSSLVLIDDTGEILGKIYKDVLEEYKELIKVGSALILKKVTYLCNVLLLKKPCIASIYLEDGTVKHICELTSILDKEEPLIQMGCECPGNPKAHENGPDSILKMWDASLNAAAKSSKLCLQKNAAGCSSSLVNNKASVPSKQTNFNSTGKQSLFCSTLPSVQQGTGITLSNKQSLVGISLATKNTSNAFFPKSSNIVVDRSCSTAEKESFAVSKNSQKLVSMPLSNNDSKEDKDTLCEDFEMDEFDELLCNLDEKSFLE</sequence>
<keyword evidence="3" id="KW-1185">Reference proteome</keyword>
<comment type="caution">
    <text evidence="2">The sequence shown here is derived from an EMBL/GenBank/DDBJ whole genome shotgun (WGS) entry which is preliminary data.</text>
</comment>
<name>A0AAV6V6U6_9ARAC</name>
<dbReference type="AlphaFoldDB" id="A0AAV6V6U6"/>
<organism evidence="2 3">
    <name type="scientific">Oedothorax gibbosus</name>
    <dbReference type="NCBI Taxonomy" id="931172"/>
    <lineage>
        <taxon>Eukaryota</taxon>
        <taxon>Metazoa</taxon>
        <taxon>Ecdysozoa</taxon>
        <taxon>Arthropoda</taxon>
        <taxon>Chelicerata</taxon>
        <taxon>Arachnida</taxon>
        <taxon>Araneae</taxon>
        <taxon>Araneomorphae</taxon>
        <taxon>Entelegynae</taxon>
        <taxon>Araneoidea</taxon>
        <taxon>Linyphiidae</taxon>
        <taxon>Erigoninae</taxon>
        <taxon>Oedothorax</taxon>
    </lineage>
</organism>
<proteinExistence type="predicted"/>
<accession>A0AAV6V6U6</accession>
<evidence type="ECO:0000259" key="1">
    <source>
        <dbReference type="Pfam" id="PF15072"/>
    </source>
</evidence>
<evidence type="ECO:0000313" key="2">
    <source>
        <dbReference type="EMBL" id="KAG8191401.1"/>
    </source>
</evidence>
<dbReference type="PANTHER" id="PTHR14523:SF1">
    <property type="entry name" value="HOMOLOGOUS RECOMBINATION OB-FOLD PROTEIN"/>
    <property type="match status" value="1"/>
</dbReference>
<evidence type="ECO:0000313" key="3">
    <source>
        <dbReference type="Proteomes" id="UP000827092"/>
    </source>
</evidence>
<dbReference type="InterPro" id="IPR058570">
    <property type="entry name" value="HROB_OB"/>
</dbReference>
<protein>
    <recommendedName>
        <fullName evidence="1">Homologous recombination OB-fold protein OB-fold domain-containing protein</fullName>
    </recommendedName>
</protein>
<dbReference type="GO" id="GO:0000725">
    <property type="term" value="P:recombinational repair"/>
    <property type="evidence" value="ECO:0007669"/>
    <property type="project" value="InterPro"/>
</dbReference>
<gene>
    <name evidence="2" type="ORF">JTE90_010579</name>
</gene>
<dbReference type="PANTHER" id="PTHR14523">
    <property type="entry name" value="UNCHARACTERIZED PROTEIN C17ORF53 HOMOLOG"/>
    <property type="match status" value="1"/>
</dbReference>
<dbReference type="Pfam" id="PF15072">
    <property type="entry name" value="HROB"/>
    <property type="match status" value="1"/>
</dbReference>
<dbReference type="EMBL" id="JAFNEN010000160">
    <property type="protein sequence ID" value="KAG8191401.1"/>
    <property type="molecule type" value="Genomic_DNA"/>
</dbReference>
<feature type="domain" description="Homologous recombination OB-fold protein OB-fold" evidence="1">
    <location>
        <begin position="230"/>
        <end position="287"/>
    </location>
</feature>
<reference evidence="2 3" key="1">
    <citation type="journal article" date="2022" name="Nat. Ecol. Evol.">
        <title>A masculinizing supergene underlies an exaggerated male reproductive morph in a spider.</title>
        <authorList>
            <person name="Hendrickx F."/>
            <person name="De Corte Z."/>
            <person name="Sonet G."/>
            <person name="Van Belleghem S.M."/>
            <person name="Kostlbacher S."/>
            <person name="Vangestel C."/>
        </authorList>
    </citation>
    <scope>NUCLEOTIDE SEQUENCE [LARGE SCALE GENOMIC DNA]</scope>
    <source>
        <strain evidence="2">W744_W776</strain>
    </source>
</reference>
<dbReference type="Proteomes" id="UP000827092">
    <property type="component" value="Unassembled WGS sequence"/>
</dbReference>